<reference evidence="1 2" key="1">
    <citation type="submission" date="2024-02" db="EMBL/GenBank/DDBJ databases">
        <title>A draft genome for the cacao thread blight pathogen Marasmius crinis-equi.</title>
        <authorList>
            <person name="Cohen S.P."/>
            <person name="Baruah I.K."/>
            <person name="Amoako-Attah I."/>
            <person name="Bukari Y."/>
            <person name="Meinhardt L.W."/>
            <person name="Bailey B.A."/>
        </authorList>
    </citation>
    <scope>NUCLEOTIDE SEQUENCE [LARGE SCALE GENOMIC DNA]</scope>
    <source>
        <strain evidence="1 2">GH-76</strain>
    </source>
</reference>
<dbReference type="EMBL" id="JBAHYK010000931">
    <property type="protein sequence ID" value="KAL0570454.1"/>
    <property type="molecule type" value="Genomic_DNA"/>
</dbReference>
<name>A0ABR3F5S0_9AGAR</name>
<evidence type="ECO:0000313" key="1">
    <source>
        <dbReference type="EMBL" id="KAL0570454.1"/>
    </source>
</evidence>
<sequence>MSTSNIIFEKLGALEVLTGAESNSIIRVAVPFDVVMGGPRHSSIGPFFRSHQLLEGRDSTKLQPDLYGQVHFVQRPRNDEIQVPGKKTVAVFSLKSALDIGDHEGHLECDFLRQQMSALKKFSVHCAPMGPKHRDGILMLKDWCSFLLEHGDRIRLYLTESSVIFSPSGDRIDATQIVNGIALVANVRMHRVWYSFGSTEECELLLERTSRFKVALRLGFDIPFKMVQRILTMHSQLSRVAEPPTTAWSLVLGDIARCSLFEFASPEVLYSLASSHGYFYQQIQEFWEEAYSYDRYFEPFIPSERLAEFWQAMADSDSLVSGSVALQYFARLIFRRCDLDIYSLYVGAPRILTFLEDIGYTRTSRTSRATSFAYDQSNCIISVITLTKRMADGEDRVVQVIVTDRNPLYAVLSFHSSLVMNVITANVAFCLYPHETLHLREGVAFASGRRDSTTVQAALGKYRLRGWEVSDEPTVRSMFDRSCGFIRDRALADDRTLIFPGPLGSGGWRSRDPAWLDDFKTVSSTSWSHSLSHNKHLEVLFDYGPHCTSAAGYCFSSAATSLRTHGEWPLEDAMDQCDEPLCSGAGIWEDVCDASVSAAEQHERVLSCVLSNFIKEEFESRLGAWGLTAYKLLWNLSPLFQCFRYHPKLVLVFPNNDESLLVKAIFVYDAKATDYQSWEAVLAIESFDSYAMREFALELVWARDQGEFDIESQVTFPAEASNVYVQ</sequence>
<organism evidence="1 2">
    <name type="scientific">Marasmius crinis-equi</name>
    <dbReference type="NCBI Taxonomy" id="585013"/>
    <lineage>
        <taxon>Eukaryota</taxon>
        <taxon>Fungi</taxon>
        <taxon>Dikarya</taxon>
        <taxon>Basidiomycota</taxon>
        <taxon>Agaricomycotina</taxon>
        <taxon>Agaricomycetes</taxon>
        <taxon>Agaricomycetidae</taxon>
        <taxon>Agaricales</taxon>
        <taxon>Marasmiineae</taxon>
        <taxon>Marasmiaceae</taxon>
        <taxon>Marasmius</taxon>
    </lineage>
</organism>
<dbReference type="Proteomes" id="UP001465976">
    <property type="component" value="Unassembled WGS sequence"/>
</dbReference>
<gene>
    <name evidence="1" type="ORF">V5O48_011502</name>
</gene>
<proteinExistence type="predicted"/>
<evidence type="ECO:0000313" key="2">
    <source>
        <dbReference type="Proteomes" id="UP001465976"/>
    </source>
</evidence>
<protein>
    <submittedName>
        <fullName evidence="1">Uncharacterized protein</fullName>
    </submittedName>
</protein>
<accession>A0ABR3F5S0</accession>
<comment type="caution">
    <text evidence="1">The sequence shown here is derived from an EMBL/GenBank/DDBJ whole genome shotgun (WGS) entry which is preliminary data.</text>
</comment>
<keyword evidence="2" id="KW-1185">Reference proteome</keyword>